<evidence type="ECO:0000313" key="2">
    <source>
        <dbReference type="Proteomes" id="UP000026915"/>
    </source>
</evidence>
<dbReference type="AlphaFoldDB" id="A0A061ER23"/>
<proteinExistence type="predicted"/>
<dbReference type="Proteomes" id="UP000026915">
    <property type="component" value="Chromosome 4"/>
</dbReference>
<sequence length="79" mass="9322">MSHVSMLHKEGKKFEKQKGARCWEYLTQKELKQDTREIMRLRIKPQVEGFSFYVVTFLPPPQFTATDNRDSPCEVFIVA</sequence>
<dbReference type="HOGENOM" id="CLU_2610852_0_0_1"/>
<dbReference type="InParanoid" id="A0A061ER23"/>
<dbReference type="Gramene" id="EOY06812">
    <property type="protein sequence ID" value="EOY06812"/>
    <property type="gene ID" value="TCM_021429"/>
</dbReference>
<organism evidence="1 2">
    <name type="scientific">Theobroma cacao</name>
    <name type="common">Cacao</name>
    <name type="synonym">Cocoa</name>
    <dbReference type="NCBI Taxonomy" id="3641"/>
    <lineage>
        <taxon>Eukaryota</taxon>
        <taxon>Viridiplantae</taxon>
        <taxon>Streptophyta</taxon>
        <taxon>Embryophyta</taxon>
        <taxon>Tracheophyta</taxon>
        <taxon>Spermatophyta</taxon>
        <taxon>Magnoliopsida</taxon>
        <taxon>eudicotyledons</taxon>
        <taxon>Gunneridae</taxon>
        <taxon>Pentapetalae</taxon>
        <taxon>rosids</taxon>
        <taxon>malvids</taxon>
        <taxon>Malvales</taxon>
        <taxon>Malvaceae</taxon>
        <taxon>Byttnerioideae</taxon>
        <taxon>Theobroma</taxon>
    </lineage>
</organism>
<keyword evidence="2" id="KW-1185">Reference proteome</keyword>
<gene>
    <name evidence="1" type="ORF">TCM_021429</name>
</gene>
<name>A0A061ER23_THECC</name>
<evidence type="ECO:0000313" key="1">
    <source>
        <dbReference type="EMBL" id="EOY06812.1"/>
    </source>
</evidence>
<protein>
    <submittedName>
        <fullName evidence="1">Uncharacterized protein</fullName>
    </submittedName>
</protein>
<dbReference type="EMBL" id="CM001882">
    <property type="protein sequence ID" value="EOY06812.1"/>
    <property type="molecule type" value="Genomic_DNA"/>
</dbReference>
<reference evidence="1 2" key="1">
    <citation type="journal article" date="2013" name="Genome Biol.">
        <title>The genome sequence of the most widely cultivated cacao type and its use to identify candidate genes regulating pod color.</title>
        <authorList>
            <person name="Motamayor J.C."/>
            <person name="Mockaitis K."/>
            <person name="Schmutz J."/>
            <person name="Haiminen N."/>
            <person name="Iii D.L."/>
            <person name="Cornejo O."/>
            <person name="Findley S.D."/>
            <person name="Zheng P."/>
            <person name="Utro F."/>
            <person name="Royaert S."/>
            <person name="Saski C."/>
            <person name="Jenkins J."/>
            <person name="Podicheti R."/>
            <person name="Zhao M."/>
            <person name="Scheffler B.E."/>
            <person name="Stack J.C."/>
            <person name="Feltus F.A."/>
            <person name="Mustiga G.M."/>
            <person name="Amores F."/>
            <person name="Phillips W."/>
            <person name="Marelli J.P."/>
            <person name="May G.D."/>
            <person name="Shapiro H."/>
            <person name="Ma J."/>
            <person name="Bustamante C.D."/>
            <person name="Schnell R.J."/>
            <person name="Main D."/>
            <person name="Gilbert D."/>
            <person name="Parida L."/>
            <person name="Kuhn D.N."/>
        </authorList>
    </citation>
    <scope>NUCLEOTIDE SEQUENCE [LARGE SCALE GENOMIC DNA]</scope>
    <source>
        <strain evidence="2">cv. Matina 1-6</strain>
    </source>
</reference>
<accession>A0A061ER23</accession>